<gene>
    <name evidence="1" type="ORF">FOF46_26800</name>
</gene>
<organism evidence="1 2">
    <name type="scientific">Aquimarina algiphila</name>
    <dbReference type="NCBI Taxonomy" id="2047982"/>
    <lineage>
        <taxon>Bacteria</taxon>
        <taxon>Pseudomonadati</taxon>
        <taxon>Bacteroidota</taxon>
        <taxon>Flavobacteriia</taxon>
        <taxon>Flavobacteriales</taxon>
        <taxon>Flavobacteriaceae</taxon>
        <taxon>Aquimarina</taxon>
    </lineage>
</organism>
<evidence type="ECO:0000313" key="1">
    <source>
        <dbReference type="EMBL" id="TSE04268.1"/>
    </source>
</evidence>
<dbReference type="OrthoDB" id="9936905at2"/>
<accession>A0A554VCA7</accession>
<keyword evidence="2" id="KW-1185">Reference proteome</keyword>
<evidence type="ECO:0000313" key="2">
    <source>
        <dbReference type="Proteomes" id="UP000318833"/>
    </source>
</evidence>
<protein>
    <submittedName>
        <fullName evidence="1">Uncharacterized protein</fullName>
    </submittedName>
</protein>
<name>A0A554VCA7_9FLAO</name>
<dbReference type="EMBL" id="VLNR01000084">
    <property type="protein sequence ID" value="TSE04268.1"/>
    <property type="molecule type" value="Genomic_DNA"/>
</dbReference>
<sequence length="79" mass="9354">MRKYQDGKNILKKDAVGLSFVKKKLKQEIDRDIEECLKKQQKEIDQIVDDLYHIVKSKFKSIPDFQIFVLKNIELKSVS</sequence>
<dbReference type="Proteomes" id="UP000318833">
    <property type="component" value="Unassembled WGS sequence"/>
</dbReference>
<dbReference type="RefSeq" id="WP_143918608.1">
    <property type="nucleotide sequence ID" value="NZ_CANMXV010000087.1"/>
</dbReference>
<proteinExistence type="predicted"/>
<comment type="caution">
    <text evidence="1">The sequence shown here is derived from an EMBL/GenBank/DDBJ whole genome shotgun (WGS) entry which is preliminary data.</text>
</comment>
<dbReference type="AlphaFoldDB" id="A0A554VCA7"/>
<reference evidence="1 2" key="1">
    <citation type="submission" date="2019-07" db="EMBL/GenBank/DDBJ databases">
        <title>The draft genome sequence of Aquimarina algiphila M91.</title>
        <authorList>
            <person name="Meng X."/>
        </authorList>
    </citation>
    <scope>NUCLEOTIDE SEQUENCE [LARGE SCALE GENOMIC DNA]</scope>
    <source>
        <strain evidence="1 2">M91</strain>
    </source>
</reference>